<feature type="domain" description="CWH43-like N-terminal" evidence="15">
    <location>
        <begin position="4"/>
        <end position="204"/>
    </location>
</feature>
<dbReference type="GO" id="GO:0006914">
    <property type="term" value="P:autophagy"/>
    <property type="evidence" value="ECO:0007669"/>
    <property type="project" value="UniProtKB-KW"/>
</dbReference>
<dbReference type="Proteomes" id="UP001221898">
    <property type="component" value="Unassembled WGS sequence"/>
</dbReference>
<keyword evidence="7" id="KW-0967">Endosome</keyword>
<keyword evidence="11" id="KW-0325">Glycoprotein</keyword>
<gene>
    <name evidence="16" type="ORF">AAFF_G00310480</name>
</gene>
<evidence type="ECO:0000256" key="11">
    <source>
        <dbReference type="ARBA" id="ARBA00023180"/>
    </source>
</evidence>
<evidence type="ECO:0000256" key="6">
    <source>
        <dbReference type="ARBA" id="ARBA00022692"/>
    </source>
</evidence>
<feature type="transmembrane region" description="Helical" evidence="14">
    <location>
        <begin position="85"/>
        <end position="104"/>
    </location>
</feature>
<evidence type="ECO:0000259" key="15">
    <source>
        <dbReference type="Pfam" id="PF10277"/>
    </source>
</evidence>
<evidence type="ECO:0000313" key="17">
    <source>
        <dbReference type="Proteomes" id="UP001221898"/>
    </source>
</evidence>
<keyword evidence="5" id="KW-1003">Cell membrane</keyword>
<evidence type="ECO:0000256" key="4">
    <source>
        <dbReference type="ARBA" id="ARBA00006565"/>
    </source>
</evidence>
<feature type="transmembrane region" description="Helical" evidence="14">
    <location>
        <begin position="152"/>
        <end position="171"/>
    </location>
</feature>
<comment type="caution">
    <text evidence="16">The sequence shown here is derived from an EMBL/GenBank/DDBJ whole genome shotgun (WGS) entry which is preliminary data.</text>
</comment>
<evidence type="ECO:0000313" key="16">
    <source>
        <dbReference type="EMBL" id="KAJ8371449.1"/>
    </source>
</evidence>
<name>A0AAD7W163_9TELE</name>
<keyword evidence="12" id="KW-0968">Cytoplasmic vesicle</keyword>
<dbReference type="PANTHER" id="PTHR21324">
    <property type="entry name" value="FASTING-INDUCIBLE INTEGRAL MEMBRANE PROTEIN TM6P1-RELATED"/>
    <property type="match status" value="1"/>
</dbReference>
<evidence type="ECO:0000256" key="1">
    <source>
        <dbReference type="ARBA" id="ARBA00004337"/>
    </source>
</evidence>
<keyword evidence="9" id="KW-0072">Autophagy</keyword>
<dbReference type="Pfam" id="PF10277">
    <property type="entry name" value="Frag1"/>
    <property type="match status" value="1"/>
</dbReference>
<feature type="transmembrane region" description="Helical" evidence="14">
    <location>
        <begin position="177"/>
        <end position="199"/>
    </location>
</feature>
<evidence type="ECO:0000256" key="2">
    <source>
        <dbReference type="ARBA" id="ARBA00004542"/>
    </source>
</evidence>
<keyword evidence="10 14" id="KW-0472">Membrane</keyword>
<sequence>MWAWALLPIFLAVWGTLGIWAVFGIAVSNGTVNLTVEFPYISTCGTYNPQSCVFAQIVNICALLALWIVVLRFQQIRDYGQNSKVNIASMVLGFISALGISVIGNFQQSVVMGAHLFGAFLAFFVGLAYFWMQVWLTYKAEPSQDRVWVGPLRIIFCSICTVLILTMSVLHKNNFRSTAAICEWLAVMAFFFLFGLFGAEFRHIDCHQLTVQKQKQGNGVFGMN</sequence>
<reference evidence="16" key="1">
    <citation type="journal article" date="2023" name="Science">
        <title>Genome structures resolve the early diversification of teleost fishes.</title>
        <authorList>
            <person name="Parey E."/>
            <person name="Louis A."/>
            <person name="Montfort J."/>
            <person name="Bouchez O."/>
            <person name="Roques C."/>
            <person name="Iampietro C."/>
            <person name="Lluch J."/>
            <person name="Castinel A."/>
            <person name="Donnadieu C."/>
            <person name="Desvignes T."/>
            <person name="Floi Bucao C."/>
            <person name="Jouanno E."/>
            <person name="Wen M."/>
            <person name="Mejri S."/>
            <person name="Dirks R."/>
            <person name="Jansen H."/>
            <person name="Henkel C."/>
            <person name="Chen W.J."/>
            <person name="Zahm M."/>
            <person name="Cabau C."/>
            <person name="Klopp C."/>
            <person name="Thompson A.W."/>
            <person name="Robinson-Rechavi M."/>
            <person name="Braasch I."/>
            <person name="Lecointre G."/>
            <person name="Bobe J."/>
            <person name="Postlethwait J.H."/>
            <person name="Berthelot C."/>
            <person name="Roest Crollius H."/>
            <person name="Guiguen Y."/>
        </authorList>
    </citation>
    <scope>NUCLEOTIDE SEQUENCE</scope>
    <source>
        <strain evidence="16">NC1722</strain>
    </source>
</reference>
<evidence type="ECO:0000256" key="14">
    <source>
        <dbReference type="SAM" id="Phobius"/>
    </source>
</evidence>
<dbReference type="InterPro" id="IPR019402">
    <property type="entry name" value="CWH43_N"/>
</dbReference>
<keyword evidence="17" id="KW-1185">Reference proteome</keyword>
<dbReference type="InterPro" id="IPR050911">
    <property type="entry name" value="DRAM/TMEM150_Autophagy_Mod"/>
</dbReference>
<keyword evidence="8 14" id="KW-1133">Transmembrane helix</keyword>
<dbReference type="EMBL" id="JAINUG010000451">
    <property type="protein sequence ID" value="KAJ8371449.1"/>
    <property type="molecule type" value="Genomic_DNA"/>
</dbReference>
<evidence type="ECO:0000256" key="13">
    <source>
        <dbReference type="ARBA" id="ARBA00045144"/>
    </source>
</evidence>
<proteinExistence type="inferred from homology"/>
<organism evidence="16 17">
    <name type="scientific">Aldrovandia affinis</name>
    <dbReference type="NCBI Taxonomy" id="143900"/>
    <lineage>
        <taxon>Eukaryota</taxon>
        <taxon>Metazoa</taxon>
        <taxon>Chordata</taxon>
        <taxon>Craniata</taxon>
        <taxon>Vertebrata</taxon>
        <taxon>Euteleostomi</taxon>
        <taxon>Actinopterygii</taxon>
        <taxon>Neopterygii</taxon>
        <taxon>Teleostei</taxon>
        <taxon>Notacanthiformes</taxon>
        <taxon>Halosauridae</taxon>
        <taxon>Aldrovandia</taxon>
    </lineage>
</organism>
<dbReference type="PANTHER" id="PTHR21324:SF3">
    <property type="entry name" value="MODULATOR OF MACROAUTOPHAGY TMEM150B"/>
    <property type="match status" value="1"/>
</dbReference>
<comment type="function">
    <text evidence="13">Modulator of macroautophagy that causes accumulation of autophagosomes under basal conditions and enhances autophagic flux. Represses cell death and promotes long-term clonogenic survival of cells grown in the absence of glucose in a macroautophagy-independent manner. May have some role in extracellular matrix engulfment or growth factor receptor recycling, both of which can modulate cell survival.</text>
</comment>
<evidence type="ECO:0000256" key="3">
    <source>
        <dbReference type="ARBA" id="ARBA00004651"/>
    </source>
</evidence>
<feature type="transmembrane region" description="Helical" evidence="14">
    <location>
        <begin position="110"/>
        <end position="131"/>
    </location>
</feature>
<feature type="transmembrane region" description="Helical" evidence="14">
    <location>
        <begin position="53"/>
        <end position="73"/>
    </location>
</feature>
<comment type="similarity">
    <text evidence="4">Belongs to the DRAM/TMEM150 family.</text>
</comment>
<evidence type="ECO:0000256" key="9">
    <source>
        <dbReference type="ARBA" id="ARBA00023006"/>
    </source>
</evidence>
<evidence type="ECO:0000256" key="12">
    <source>
        <dbReference type="ARBA" id="ARBA00023329"/>
    </source>
</evidence>
<dbReference type="GO" id="GO:0010008">
    <property type="term" value="C:endosome membrane"/>
    <property type="evidence" value="ECO:0007669"/>
    <property type="project" value="UniProtKB-SubCell"/>
</dbReference>
<comment type="subcellular location">
    <subcellularLocation>
        <location evidence="3">Cell membrane</location>
        <topology evidence="3">Multi-pass membrane protein</topology>
    </subcellularLocation>
    <subcellularLocation>
        <location evidence="2">Cytoplasmic vesicle</location>
        <location evidence="2">Autophagosome membrane</location>
        <topology evidence="2">Multi-pass membrane protein</topology>
    </subcellularLocation>
    <subcellularLocation>
        <location evidence="1">Endosome membrane</location>
        <topology evidence="1">Multi-pass membrane protein</topology>
    </subcellularLocation>
</comment>
<evidence type="ECO:0000256" key="8">
    <source>
        <dbReference type="ARBA" id="ARBA00022989"/>
    </source>
</evidence>
<dbReference type="AlphaFoldDB" id="A0AAD7W163"/>
<dbReference type="GO" id="GO:0005886">
    <property type="term" value="C:plasma membrane"/>
    <property type="evidence" value="ECO:0007669"/>
    <property type="project" value="UniProtKB-SubCell"/>
</dbReference>
<evidence type="ECO:0000256" key="10">
    <source>
        <dbReference type="ARBA" id="ARBA00023136"/>
    </source>
</evidence>
<evidence type="ECO:0000256" key="5">
    <source>
        <dbReference type="ARBA" id="ARBA00022475"/>
    </source>
</evidence>
<keyword evidence="6 14" id="KW-0812">Transmembrane</keyword>
<evidence type="ECO:0000256" key="7">
    <source>
        <dbReference type="ARBA" id="ARBA00022753"/>
    </source>
</evidence>
<dbReference type="GO" id="GO:0000421">
    <property type="term" value="C:autophagosome membrane"/>
    <property type="evidence" value="ECO:0007669"/>
    <property type="project" value="UniProtKB-SubCell"/>
</dbReference>
<protein>
    <recommendedName>
        <fullName evidence="15">CWH43-like N-terminal domain-containing protein</fullName>
    </recommendedName>
</protein>
<accession>A0AAD7W163</accession>